<dbReference type="AlphaFoldDB" id="A0A2S4VQM2"/>
<reference evidence="2 3" key="1">
    <citation type="submission" date="2017-12" db="EMBL/GenBank/DDBJ databases">
        <title>Gene loss provides genomic basis for host adaptation in cereal stripe rust fungi.</title>
        <authorList>
            <person name="Xia C."/>
        </authorList>
    </citation>
    <scope>NUCLEOTIDE SEQUENCE [LARGE SCALE GENOMIC DNA]</scope>
    <source>
        <strain evidence="2 3">93TX-2</strain>
    </source>
</reference>
<keyword evidence="3" id="KW-1185">Reference proteome</keyword>
<evidence type="ECO:0000256" key="1">
    <source>
        <dbReference type="SAM" id="MobiDB-lite"/>
    </source>
</evidence>
<name>A0A2S4VQM2_9BASI</name>
<dbReference type="VEuPathDB" id="FungiDB:PSHT_08291"/>
<comment type="caution">
    <text evidence="2">The sequence shown here is derived from an EMBL/GenBank/DDBJ whole genome shotgun (WGS) entry which is preliminary data.</text>
</comment>
<dbReference type="Proteomes" id="UP000238274">
    <property type="component" value="Unassembled WGS sequence"/>
</dbReference>
<dbReference type="EMBL" id="PKSM01000108">
    <property type="protein sequence ID" value="POW11841.1"/>
    <property type="molecule type" value="Genomic_DNA"/>
</dbReference>
<feature type="region of interest" description="Disordered" evidence="1">
    <location>
        <begin position="318"/>
        <end position="364"/>
    </location>
</feature>
<organism evidence="2 3">
    <name type="scientific">Puccinia striiformis</name>
    <dbReference type="NCBI Taxonomy" id="27350"/>
    <lineage>
        <taxon>Eukaryota</taxon>
        <taxon>Fungi</taxon>
        <taxon>Dikarya</taxon>
        <taxon>Basidiomycota</taxon>
        <taxon>Pucciniomycotina</taxon>
        <taxon>Pucciniomycetes</taxon>
        <taxon>Pucciniales</taxon>
        <taxon>Pucciniaceae</taxon>
        <taxon>Puccinia</taxon>
    </lineage>
</organism>
<feature type="compositionally biased region" description="Polar residues" evidence="1">
    <location>
        <begin position="173"/>
        <end position="204"/>
    </location>
</feature>
<dbReference type="VEuPathDB" id="FungiDB:PSTT_13281"/>
<protein>
    <submittedName>
        <fullName evidence="2">Uncharacterized protein</fullName>
    </submittedName>
</protein>
<gene>
    <name evidence="2" type="ORF">PSHT_08291</name>
</gene>
<evidence type="ECO:0000313" key="3">
    <source>
        <dbReference type="Proteomes" id="UP000238274"/>
    </source>
</evidence>
<feature type="region of interest" description="Disordered" evidence="1">
    <location>
        <begin position="167"/>
        <end position="211"/>
    </location>
</feature>
<accession>A0A2S4VQM2</accession>
<sequence>MFPEKICNHLKNDTNEAKLVYHFAEVLGNPALDDCHQSVVDAMLQHYINKFKKATVDLITHKDVLTSASGIHQTMKDSSSKPLQPTKKPFPLSQGNDTSDDEEVESSCTYALSPTFPQILIEHDQGVPSRITERTPLFSADDRGPINSKDTTQMPIENQTFAFAASGDPSLEPLTSQASASVPPGGSTTSVDQTSRLSHSTITSGHLRIQPPSRAEKQFSVANNGQNSIISLSLPLEQSIAIMEQTTDVNTTQLVNPEEIVSTPKRPRILPKSIGSAQADLFQLLRCLHLNPKRKGTKLQDQMESHLKGLVKIRAIGLPSPERLPRPNNQRKQRRLTGKQLAANSKGTARSKAPSKDLTKPTASGSRINDWVCPTGANLDLALQVEARRLDTLAASEDYASLKLTQHCCSALFRNLPAGAFNQLDFWEKTKNKPADPLKNKKNIANADMIISQLPKLLGRRVRAQRAIESSMFINTDTCLDRAKAGGLINTSLTDPIIGSSFINREVLNPHHSSFKVVISHPLYPCLSFTHEPLSQGWTRFIATLADIQSLLTKDRLALTLASLEGIEGNSDEALLKVHTYFHDLAAAFNVRKSANPLNVNIPKDYFGSHGGMAYFFEYIASALCALVSFRFGAVESRKERPTILSKATYEKKPNGLTKGLSCLAQLLVIGPGAIFSQPTARDLYPQWKTSMLLEFGAIAVETQTKNSLEPSRPIWSPFGNTRLHIIKTFAQMGFGHNAPIDWTLLLETFQENFSSPRLAHVIWDDIVLITDRESAGDDKIEWGA</sequence>
<proteinExistence type="predicted"/>
<evidence type="ECO:0000313" key="2">
    <source>
        <dbReference type="EMBL" id="POW11841.1"/>
    </source>
</evidence>
<reference evidence="3" key="3">
    <citation type="journal article" date="2018" name="Mol. Plant Microbe Interact.">
        <title>Genome sequence resources for the wheat stripe rust pathogen (Puccinia striiformis f. sp. tritici) and the barley stripe rust pathogen (Puccinia striiformis f. sp. hordei).</title>
        <authorList>
            <person name="Xia C."/>
            <person name="Wang M."/>
            <person name="Yin C."/>
            <person name="Cornejo O.E."/>
            <person name="Hulbert S.H."/>
            <person name="Chen X."/>
        </authorList>
    </citation>
    <scope>NUCLEOTIDE SEQUENCE [LARGE SCALE GENOMIC DNA]</scope>
    <source>
        <strain evidence="3">93TX-2</strain>
    </source>
</reference>
<feature type="region of interest" description="Disordered" evidence="1">
    <location>
        <begin position="70"/>
        <end position="103"/>
    </location>
</feature>
<reference evidence="3" key="2">
    <citation type="journal article" date="2018" name="BMC Genomics">
        <title>Genomic insights into host adaptation between the wheat stripe rust pathogen (Puccinia striiformis f. sp. tritici) and the barley stripe rust pathogen (Puccinia striiformis f. sp. hordei).</title>
        <authorList>
            <person name="Xia C."/>
            <person name="Wang M."/>
            <person name="Yin C."/>
            <person name="Cornejo O.E."/>
            <person name="Hulbert S.H."/>
            <person name="Chen X."/>
        </authorList>
    </citation>
    <scope>NUCLEOTIDE SEQUENCE [LARGE SCALE GENOMIC DNA]</scope>
    <source>
        <strain evidence="3">93TX-2</strain>
    </source>
</reference>